<evidence type="ECO:0000313" key="2">
    <source>
        <dbReference type="EMBL" id="MFK9092088.1"/>
    </source>
</evidence>
<keyword evidence="1" id="KW-1133">Transmembrane helix</keyword>
<evidence type="ECO:0008006" key="4">
    <source>
        <dbReference type="Google" id="ProtNLM"/>
    </source>
</evidence>
<sequence length="54" mass="5614">MLGIAANSFGYGSVFIFGIAIIIVGGIAYFALASGKEKEPRHAVGLKSVNDIDN</sequence>
<evidence type="ECO:0000313" key="3">
    <source>
        <dbReference type="Proteomes" id="UP001623041"/>
    </source>
</evidence>
<evidence type="ECO:0000256" key="1">
    <source>
        <dbReference type="SAM" id="Phobius"/>
    </source>
</evidence>
<dbReference type="RefSeq" id="WP_406580698.1">
    <property type="nucleotide sequence ID" value="NZ_JBJHQH010000007.1"/>
</dbReference>
<reference evidence="2 3" key="1">
    <citation type="submission" date="2024-11" db="EMBL/GenBank/DDBJ databases">
        <authorList>
            <person name="Lucas J.A."/>
        </authorList>
    </citation>
    <scope>NUCLEOTIDE SEQUENCE [LARGE SCALE GENOMIC DNA]</scope>
    <source>
        <strain evidence="2 3">Z 5.4</strain>
    </source>
</reference>
<protein>
    <recommendedName>
        <fullName evidence="4">MFS transporter</fullName>
    </recommendedName>
</protein>
<keyword evidence="1" id="KW-0812">Transmembrane</keyword>
<dbReference type="Proteomes" id="UP001623041">
    <property type="component" value="Unassembled WGS sequence"/>
</dbReference>
<keyword evidence="1" id="KW-0472">Membrane</keyword>
<comment type="caution">
    <text evidence="2">The sequence shown here is derived from an EMBL/GenBank/DDBJ whole genome shotgun (WGS) entry which is preliminary data.</text>
</comment>
<keyword evidence="3" id="KW-1185">Reference proteome</keyword>
<name>A0ABW8RF36_9BACI</name>
<feature type="transmembrane region" description="Helical" evidence="1">
    <location>
        <begin position="12"/>
        <end position="32"/>
    </location>
</feature>
<proteinExistence type="predicted"/>
<dbReference type="EMBL" id="JBJHQH010000007">
    <property type="protein sequence ID" value="MFK9092088.1"/>
    <property type="molecule type" value="Genomic_DNA"/>
</dbReference>
<accession>A0ABW8RF36</accession>
<organism evidence="2 3">
    <name type="scientific">Bacillus salipaludis</name>
    <dbReference type="NCBI Taxonomy" id="2547811"/>
    <lineage>
        <taxon>Bacteria</taxon>
        <taxon>Bacillati</taxon>
        <taxon>Bacillota</taxon>
        <taxon>Bacilli</taxon>
        <taxon>Bacillales</taxon>
        <taxon>Bacillaceae</taxon>
        <taxon>Bacillus</taxon>
    </lineage>
</organism>
<gene>
    <name evidence="2" type="ORF">ACJEBI_11420</name>
</gene>